<dbReference type="Proteomes" id="UP000030012">
    <property type="component" value="Unassembled WGS sequence"/>
</dbReference>
<accession>A0A0A0I202</accession>
<organism evidence="1 2">
    <name type="scientific">Clostridium novyi A str. 4552</name>
    <dbReference type="NCBI Taxonomy" id="1444289"/>
    <lineage>
        <taxon>Bacteria</taxon>
        <taxon>Bacillati</taxon>
        <taxon>Bacillota</taxon>
        <taxon>Clostridia</taxon>
        <taxon>Eubacteriales</taxon>
        <taxon>Clostridiaceae</taxon>
        <taxon>Clostridium</taxon>
    </lineage>
</organism>
<comment type="caution">
    <text evidence="1">The sequence shown here is derived from an EMBL/GenBank/DDBJ whole genome shotgun (WGS) entry which is preliminary data.</text>
</comment>
<protein>
    <submittedName>
        <fullName evidence="1">Uncharacterized protein</fullName>
    </submittedName>
</protein>
<dbReference type="AlphaFoldDB" id="A0A0A0I202"/>
<reference evidence="1 2" key="1">
    <citation type="submission" date="2014-01" db="EMBL/GenBank/DDBJ databases">
        <title>Plasmidome dynamics in the species complex Clostridium novyi sensu lato converts strains of independent lineages into distinctly different pathogens.</title>
        <authorList>
            <person name="Skarin H."/>
            <person name="Segerman B."/>
        </authorList>
    </citation>
    <scope>NUCLEOTIDE SEQUENCE [LARGE SCALE GENOMIC DNA]</scope>
    <source>
        <strain evidence="1 2">4552</strain>
    </source>
</reference>
<gene>
    <name evidence="1" type="ORF">Z968_11800</name>
</gene>
<sequence length="71" mass="8620">MDLTKIDLNAKGQAIIMEIENMCCFPIAEEEEFLEVWRYNGWTMEKWLKEHTERGNRKFYNPWQTVCSRCN</sequence>
<evidence type="ECO:0000313" key="1">
    <source>
        <dbReference type="EMBL" id="KGM94356.1"/>
    </source>
</evidence>
<name>A0A0A0I202_CLONO</name>
<dbReference type="EMBL" id="JENJ01000074">
    <property type="protein sequence ID" value="KGM94356.1"/>
    <property type="molecule type" value="Genomic_DNA"/>
</dbReference>
<dbReference type="RefSeq" id="WP_039256192.1">
    <property type="nucleotide sequence ID" value="NZ_JENJ01000074.1"/>
</dbReference>
<evidence type="ECO:0000313" key="2">
    <source>
        <dbReference type="Proteomes" id="UP000030012"/>
    </source>
</evidence>
<proteinExistence type="predicted"/>